<proteinExistence type="predicted"/>
<name>T0FFB3_9LEPT</name>
<gene>
    <name evidence="1" type="ORF">LEP1GSC050_0112</name>
</gene>
<protein>
    <submittedName>
        <fullName evidence="1">Uncharacterized protein</fullName>
    </submittedName>
</protein>
<sequence length="286" mass="33590">MKYGFNNGEEIFVDHLDYVEVIRGGEGNHKSGFHARLNEIQSSFLSDISEYFNKFRNEYFDDIEDALGYAGIKTYREFVFDYVNKKDPKFRSPLETSIHELLKGFIRKKYRKLYCRDCVGEGIQSFRNLDFDSIESILKVNEDYFNRIIDSADEFTFIHRGQQKRKPYRNKSVYIERKLITSYSFSISVAESFATFGKKGLQIPEMIGIEANEIFDRIFAMPMFFDTLPAVHHKSYELLLIPPLEEIRIYQDISPDGASEYVILNENSKYFERYIAEIERVTGISI</sequence>
<dbReference type="STRING" id="1049789.LEP1GSC050_0112"/>
<organism evidence="1 2">
    <name type="scientific">Leptospira broomii serovar Hurstbridge str. 5399</name>
    <dbReference type="NCBI Taxonomy" id="1049789"/>
    <lineage>
        <taxon>Bacteria</taxon>
        <taxon>Pseudomonadati</taxon>
        <taxon>Spirochaetota</taxon>
        <taxon>Spirochaetia</taxon>
        <taxon>Leptospirales</taxon>
        <taxon>Leptospiraceae</taxon>
        <taxon>Leptospira</taxon>
    </lineage>
</organism>
<accession>T0FFB3</accession>
<comment type="caution">
    <text evidence="1">The sequence shown here is derived from an EMBL/GenBank/DDBJ whole genome shotgun (WGS) entry which is preliminary data.</text>
</comment>
<reference evidence="1" key="1">
    <citation type="submission" date="2013-05" db="EMBL/GenBank/DDBJ databases">
        <authorList>
            <person name="Harkins D.M."/>
            <person name="Durkin A.S."/>
            <person name="Brinkac L.M."/>
            <person name="Haft D.H."/>
            <person name="Selengut J.D."/>
            <person name="Sanka R."/>
            <person name="DePew J."/>
            <person name="Purushe J."/>
            <person name="Hartskeerl R.A."/>
            <person name="Ahmed A."/>
            <person name="van der Linden H."/>
            <person name="Goris M.G.A."/>
            <person name="Vinetz J.M."/>
            <person name="Sutton G.G."/>
            <person name="Nierman W.C."/>
            <person name="Fouts D.E."/>
        </authorList>
    </citation>
    <scope>NUCLEOTIDE SEQUENCE [LARGE SCALE GENOMIC DNA]</scope>
    <source>
        <strain evidence="1">5399</strain>
    </source>
</reference>
<dbReference type="AlphaFoldDB" id="T0FFB3"/>
<dbReference type="EMBL" id="AHMO02000007">
    <property type="protein sequence ID" value="EQA46556.1"/>
    <property type="molecule type" value="Genomic_DNA"/>
</dbReference>
<evidence type="ECO:0000313" key="1">
    <source>
        <dbReference type="EMBL" id="EQA46556.1"/>
    </source>
</evidence>
<evidence type="ECO:0000313" key="2">
    <source>
        <dbReference type="Proteomes" id="UP000015454"/>
    </source>
</evidence>
<dbReference type="Proteomes" id="UP000015454">
    <property type="component" value="Unassembled WGS sequence"/>
</dbReference>
<keyword evidence="2" id="KW-1185">Reference proteome</keyword>